<dbReference type="AlphaFoldDB" id="A0A8H4V7F6"/>
<reference evidence="1 2" key="1">
    <citation type="journal article" date="2020" name="Genome Biol. Evol.">
        <title>A new high-quality draft genome assembly of the Chinese cordyceps Ophiocordyceps sinensis.</title>
        <authorList>
            <person name="Shu R."/>
            <person name="Zhang J."/>
            <person name="Meng Q."/>
            <person name="Zhang H."/>
            <person name="Zhou G."/>
            <person name="Li M."/>
            <person name="Wu P."/>
            <person name="Zhao Y."/>
            <person name="Chen C."/>
            <person name="Qin Q."/>
        </authorList>
    </citation>
    <scope>NUCLEOTIDE SEQUENCE [LARGE SCALE GENOMIC DNA]</scope>
    <source>
        <strain evidence="1 2">IOZ07</strain>
    </source>
</reference>
<protein>
    <submittedName>
        <fullName evidence="1">Uncharacterized protein</fullName>
    </submittedName>
</protein>
<evidence type="ECO:0000313" key="2">
    <source>
        <dbReference type="Proteomes" id="UP000557566"/>
    </source>
</evidence>
<evidence type="ECO:0000313" key="1">
    <source>
        <dbReference type="EMBL" id="KAF4510709.1"/>
    </source>
</evidence>
<organism evidence="1 2">
    <name type="scientific">Ophiocordyceps sinensis</name>
    <dbReference type="NCBI Taxonomy" id="72228"/>
    <lineage>
        <taxon>Eukaryota</taxon>
        <taxon>Fungi</taxon>
        <taxon>Dikarya</taxon>
        <taxon>Ascomycota</taxon>
        <taxon>Pezizomycotina</taxon>
        <taxon>Sordariomycetes</taxon>
        <taxon>Hypocreomycetidae</taxon>
        <taxon>Hypocreales</taxon>
        <taxon>Ophiocordycipitaceae</taxon>
        <taxon>Ophiocordyceps</taxon>
    </lineage>
</organism>
<dbReference type="Proteomes" id="UP000557566">
    <property type="component" value="Unassembled WGS sequence"/>
</dbReference>
<name>A0A8H4V7F6_9HYPO</name>
<accession>A0A8H4V7F6</accession>
<keyword evidence="2" id="KW-1185">Reference proteome</keyword>
<comment type="caution">
    <text evidence="1">The sequence shown here is derived from an EMBL/GenBank/DDBJ whole genome shotgun (WGS) entry which is preliminary data.</text>
</comment>
<gene>
    <name evidence="1" type="ORF">G6O67_002581</name>
</gene>
<proteinExistence type="predicted"/>
<sequence length="104" mass="11777">MHVLPCMFCVRQFFIVPAPGNNRNKAVEKSQSRRRRRDEPRIVAHILIKARWQQYFPPSPSFLASLIPAALDAGQHTRVAPSMTAHRTCGASFAMLSDFWGLRG</sequence>
<dbReference type="EMBL" id="JAAVMX010000003">
    <property type="protein sequence ID" value="KAF4510709.1"/>
    <property type="molecule type" value="Genomic_DNA"/>
</dbReference>